<sequence length="274" mass="30750">MIGAGVTALYARACTHSHHGAEELRNDAREDEASFLAEFLTLSQQVYAATSGNVGIQLGLFSLTTNRLLQAVEIGYDREDKTATAFLRGNVHFFSAAKTKHQAIELSKLLLDESGQRKPWGEFKKDALELHDQYNKHWLSAEYEHAIASSQMASRWLDYDEADLVEYQTVGDDRVRPEHRAWDKVTLPSTHPWWDTHYPPNGWRCRCTATVGAPGTRVTPDSILPALPEPDPLFSGNVGKTGVMFPKEHPYYAELSDEAKAEVDEFTKTQNGEE</sequence>
<protein>
    <recommendedName>
        <fullName evidence="1">Phage head morphogenesis domain-containing protein</fullName>
    </recommendedName>
</protein>
<organism evidence="2 3">
    <name type="scientific">Hymenobacter cavernae</name>
    <dbReference type="NCBI Taxonomy" id="2044852"/>
    <lineage>
        <taxon>Bacteria</taxon>
        <taxon>Pseudomonadati</taxon>
        <taxon>Bacteroidota</taxon>
        <taxon>Cytophagia</taxon>
        <taxon>Cytophagales</taxon>
        <taxon>Hymenobacteraceae</taxon>
        <taxon>Hymenobacter</taxon>
    </lineage>
</organism>
<feature type="domain" description="Phage head morphogenesis" evidence="1">
    <location>
        <begin position="144"/>
        <end position="209"/>
    </location>
</feature>
<comment type="caution">
    <text evidence="2">The sequence shown here is derived from an EMBL/GenBank/DDBJ whole genome shotgun (WGS) entry which is preliminary data.</text>
</comment>
<name>A0ABQ1UM52_9BACT</name>
<gene>
    <name evidence="2" type="ORF">GCM10011383_37500</name>
</gene>
<dbReference type="Pfam" id="PF04233">
    <property type="entry name" value="Phage_Mu_F"/>
    <property type="match status" value="1"/>
</dbReference>
<dbReference type="EMBL" id="BMHT01000007">
    <property type="protein sequence ID" value="GGF22373.1"/>
    <property type="molecule type" value="Genomic_DNA"/>
</dbReference>
<dbReference type="Proteomes" id="UP000632273">
    <property type="component" value="Unassembled WGS sequence"/>
</dbReference>
<reference evidence="3" key="1">
    <citation type="journal article" date="2019" name="Int. J. Syst. Evol. Microbiol.">
        <title>The Global Catalogue of Microorganisms (GCM) 10K type strain sequencing project: providing services to taxonomists for standard genome sequencing and annotation.</title>
        <authorList>
            <consortium name="The Broad Institute Genomics Platform"/>
            <consortium name="The Broad Institute Genome Sequencing Center for Infectious Disease"/>
            <person name="Wu L."/>
            <person name="Ma J."/>
        </authorList>
    </citation>
    <scope>NUCLEOTIDE SEQUENCE [LARGE SCALE GENOMIC DNA]</scope>
    <source>
        <strain evidence="3">CGMCC 1.15197</strain>
    </source>
</reference>
<proteinExistence type="predicted"/>
<evidence type="ECO:0000313" key="3">
    <source>
        <dbReference type="Proteomes" id="UP000632273"/>
    </source>
</evidence>
<accession>A0ABQ1UM52</accession>
<evidence type="ECO:0000259" key="1">
    <source>
        <dbReference type="Pfam" id="PF04233"/>
    </source>
</evidence>
<evidence type="ECO:0000313" key="2">
    <source>
        <dbReference type="EMBL" id="GGF22373.1"/>
    </source>
</evidence>
<dbReference type="InterPro" id="IPR006528">
    <property type="entry name" value="Phage_head_morphogenesis_dom"/>
</dbReference>
<keyword evidence="3" id="KW-1185">Reference proteome</keyword>